<dbReference type="Proteomes" id="UP001432046">
    <property type="component" value="Chromosome"/>
</dbReference>
<reference evidence="2" key="2">
    <citation type="journal article" date="2021" name="Int. J. Syst. Evol. Microbiol.">
        <title>Bradyrhizobium septentrionale sp. nov. (sv. septentrionale) and Bradyrhizobium quebecense sp. nov. (sv. septentrionale) associated with legumes native to Canada possess rearranged symbiosis genes and numerous insertion sequences.</title>
        <authorList>
            <person name="Bromfield E.S.P."/>
            <person name="Cloutier S."/>
        </authorList>
    </citation>
    <scope>NUCLEOTIDE SEQUENCE</scope>
    <source>
        <strain evidence="2">5S5</strain>
    </source>
</reference>
<reference evidence="1" key="1">
    <citation type="submission" date="2020-06" db="EMBL/GenBank/DDBJ databases">
        <title>Whole Genome Sequence of Bradyrhizobium sp. Strain 1S1.</title>
        <authorList>
            <person name="Bromfield E.S.P."/>
            <person name="Cloutier S."/>
        </authorList>
    </citation>
    <scope>NUCLEOTIDE SEQUENCE [LARGE SCALE GENOMIC DNA]</scope>
    <source>
        <strain evidence="1">1S1</strain>
    </source>
</reference>
<evidence type="ECO:0000313" key="3">
    <source>
        <dbReference type="Proteomes" id="UP001432046"/>
    </source>
</evidence>
<organism evidence="1">
    <name type="scientific">Bradyrhizobium septentrionale</name>
    <dbReference type="NCBI Taxonomy" id="1404411"/>
    <lineage>
        <taxon>Bacteria</taxon>
        <taxon>Pseudomonadati</taxon>
        <taxon>Pseudomonadota</taxon>
        <taxon>Alphaproteobacteria</taxon>
        <taxon>Hyphomicrobiales</taxon>
        <taxon>Nitrobacteraceae</taxon>
        <taxon>Bradyrhizobium</taxon>
    </lineage>
</organism>
<dbReference type="EMBL" id="JAAOLE020000001">
    <property type="protein sequence ID" value="NVI47909.1"/>
    <property type="molecule type" value="Genomic_DNA"/>
</dbReference>
<sequence>MPGLVPGIRVSGALQADIVIASHPVGAKRRRMTGSAKQSIAPLAETWIASSLALLAMTVEAACKTLFTIFVDRMFTTFMRRAFTKARDATREDSAIA</sequence>
<dbReference type="EMBL" id="CP147711">
    <property type="protein sequence ID" value="WXC82340.1"/>
    <property type="molecule type" value="Genomic_DNA"/>
</dbReference>
<dbReference type="RefSeq" id="WP_166214755.1">
    <property type="nucleotide sequence ID" value="NZ_CP088285.1"/>
</dbReference>
<name>A0A974A520_9BRAD</name>
<reference evidence="2" key="3">
    <citation type="submission" date="2024-03" db="EMBL/GenBank/DDBJ databases">
        <authorList>
            <person name="Bromfield E.S.P."/>
            <person name="Cloutier S."/>
        </authorList>
    </citation>
    <scope>NUCLEOTIDE SEQUENCE</scope>
    <source>
        <strain evidence="2">5S5</strain>
    </source>
</reference>
<keyword evidence="3" id="KW-1185">Reference proteome</keyword>
<gene>
    <name evidence="1" type="ORF">HAP48_034150</name>
    <name evidence="2" type="ORF">WDK88_12530</name>
</gene>
<proteinExistence type="predicted"/>
<evidence type="ECO:0000313" key="2">
    <source>
        <dbReference type="EMBL" id="WXC82340.1"/>
    </source>
</evidence>
<protein>
    <submittedName>
        <fullName evidence="1">Uncharacterized protein</fullName>
    </submittedName>
</protein>
<evidence type="ECO:0000313" key="1">
    <source>
        <dbReference type="EMBL" id="NVI47909.1"/>
    </source>
</evidence>
<dbReference type="AlphaFoldDB" id="A0A974A520"/>
<accession>A0A974A520</accession>